<evidence type="ECO:0000313" key="2">
    <source>
        <dbReference type="Proteomes" id="UP001163223"/>
    </source>
</evidence>
<keyword evidence="1" id="KW-0547">Nucleotide-binding</keyword>
<accession>A0ACD4NUK8</accession>
<name>A0ACD4NUK8_9HYPH</name>
<dbReference type="EMBL" id="CP113520">
    <property type="protein sequence ID" value="WAJ30386.1"/>
    <property type="molecule type" value="Genomic_DNA"/>
</dbReference>
<proteinExistence type="predicted"/>
<sequence length="296" mass="31676">MIPAAPQPIAEAVEVSRIHKPGLFARRPPFRALDRVSLEVRPGEIHGLVGASGSGKSTLARLLAILDRPDEGTVHLGGSDLSGLDRRALRARRRDVQMIFQDPHGSLNPRHRIGRSVAEPLHLVPGLSRAERRERVGEALRRVGLDPADAGRYPHAFSGGQRQRIAIARALICGPKLLVADEAVSALDVSVQAQILNLLMDLNEADGLSILFISHDLSVVAALCDRVSVMEAGRIVESGSARGVLENPQAAYTRRLVASAELGPRSVTSQTSGRWSEASTDSASTPPDRSDTPPLA</sequence>
<protein>
    <submittedName>
        <fullName evidence="1">ATP-binding cassette domain-containing protein</fullName>
    </submittedName>
</protein>
<evidence type="ECO:0000313" key="1">
    <source>
        <dbReference type="EMBL" id="WAJ30386.1"/>
    </source>
</evidence>
<gene>
    <name evidence="1" type="ORF">OXU80_09365</name>
</gene>
<dbReference type="Proteomes" id="UP001163223">
    <property type="component" value="Chromosome"/>
</dbReference>
<organism evidence="1 2">
    <name type="scientific">Antarcticirhabdus aurantiaca</name>
    <dbReference type="NCBI Taxonomy" id="2606717"/>
    <lineage>
        <taxon>Bacteria</taxon>
        <taxon>Pseudomonadati</taxon>
        <taxon>Pseudomonadota</taxon>
        <taxon>Alphaproteobacteria</taxon>
        <taxon>Hyphomicrobiales</taxon>
        <taxon>Aurantimonadaceae</taxon>
        <taxon>Antarcticirhabdus</taxon>
    </lineage>
</organism>
<reference evidence="1" key="1">
    <citation type="submission" date="2022-11" db="EMBL/GenBank/DDBJ databases">
        <title>beta-Carotene-producing bacterium, Jeongeuplla avenae sp. nov., alleviates the salt stress of Arabidopsis seedlings.</title>
        <authorList>
            <person name="Jiang L."/>
            <person name="Lee J."/>
        </authorList>
    </citation>
    <scope>NUCLEOTIDE SEQUENCE</scope>
    <source>
        <strain evidence="1">DY_R2A_6</strain>
    </source>
</reference>
<keyword evidence="2" id="KW-1185">Reference proteome</keyword>
<keyword evidence="1" id="KW-0067">ATP-binding</keyword>